<reference evidence="1" key="1">
    <citation type="thesis" date="2020" institute="ProQuest LLC" country="789 East Eisenhower Parkway, Ann Arbor, MI, USA">
        <title>Comparative Genomics and Chromosome Evolution.</title>
        <authorList>
            <person name="Mudd A.B."/>
        </authorList>
    </citation>
    <scope>NUCLEOTIDE SEQUENCE</scope>
    <source>
        <strain evidence="1">HN-11 Male</strain>
        <tissue evidence="1">Kidney and liver</tissue>
    </source>
</reference>
<evidence type="ECO:0000313" key="2">
    <source>
        <dbReference type="Proteomes" id="UP000770717"/>
    </source>
</evidence>
<dbReference type="EMBL" id="WNTK01000009">
    <property type="protein sequence ID" value="KAG9478514.1"/>
    <property type="molecule type" value="Genomic_DNA"/>
</dbReference>
<comment type="caution">
    <text evidence="1">The sequence shown here is derived from an EMBL/GenBank/DDBJ whole genome shotgun (WGS) entry which is preliminary data.</text>
</comment>
<evidence type="ECO:0000313" key="1">
    <source>
        <dbReference type="EMBL" id="KAG9478514.1"/>
    </source>
</evidence>
<dbReference type="Proteomes" id="UP000770717">
    <property type="component" value="Unassembled WGS sequence"/>
</dbReference>
<sequence>MHFLLFDHHSSFHSNPFKSLRRADISTKSYIYYTYSILLNPYPNQSIRSPYKHKSEVMWRITQKQTSKTSICSSKKENQYKLLTFW</sequence>
<keyword evidence="2" id="KW-1185">Reference proteome</keyword>
<dbReference type="AlphaFoldDB" id="A0A8J6F1K0"/>
<proteinExistence type="predicted"/>
<gene>
    <name evidence="1" type="ORF">GDO78_013518</name>
</gene>
<protein>
    <submittedName>
        <fullName evidence="1">Uncharacterized protein</fullName>
    </submittedName>
</protein>
<organism evidence="1 2">
    <name type="scientific">Eleutherodactylus coqui</name>
    <name type="common">Puerto Rican coqui</name>
    <dbReference type="NCBI Taxonomy" id="57060"/>
    <lineage>
        <taxon>Eukaryota</taxon>
        <taxon>Metazoa</taxon>
        <taxon>Chordata</taxon>
        <taxon>Craniata</taxon>
        <taxon>Vertebrata</taxon>
        <taxon>Euteleostomi</taxon>
        <taxon>Amphibia</taxon>
        <taxon>Batrachia</taxon>
        <taxon>Anura</taxon>
        <taxon>Neobatrachia</taxon>
        <taxon>Hyloidea</taxon>
        <taxon>Eleutherodactylidae</taxon>
        <taxon>Eleutherodactylinae</taxon>
        <taxon>Eleutherodactylus</taxon>
        <taxon>Eleutherodactylus</taxon>
    </lineage>
</organism>
<name>A0A8J6F1K0_ELECQ</name>
<accession>A0A8J6F1K0</accession>